<proteinExistence type="predicted"/>
<reference evidence="1" key="1">
    <citation type="journal article" date="2021" name="Proc. Natl. Acad. Sci. U.S.A.">
        <title>A Catalog of Tens of Thousands of Viruses from Human Metagenomes Reveals Hidden Associations with Chronic Diseases.</title>
        <authorList>
            <person name="Tisza M.J."/>
            <person name="Buck C.B."/>
        </authorList>
    </citation>
    <scope>NUCLEOTIDE SEQUENCE</scope>
    <source>
        <strain evidence="1">Ctfbh2</strain>
    </source>
</reference>
<dbReference type="EMBL" id="BK032744">
    <property type="protein sequence ID" value="DAF57938.1"/>
    <property type="molecule type" value="Genomic_DNA"/>
</dbReference>
<organism evidence="1">
    <name type="scientific">Siphoviridae sp. ctfbh2</name>
    <dbReference type="NCBI Taxonomy" id="2827909"/>
    <lineage>
        <taxon>Viruses</taxon>
        <taxon>Duplodnaviria</taxon>
        <taxon>Heunggongvirae</taxon>
        <taxon>Uroviricota</taxon>
        <taxon>Caudoviricetes</taxon>
    </lineage>
</organism>
<protein>
    <submittedName>
        <fullName evidence="1">Uncharacterized protein</fullName>
    </submittedName>
</protein>
<evidence type="ECO:0000313" key="1">
    <source>
        <dbReference type="EMBL" id="DAF57938.1"/>
    </source>
</evidence>
<name>A0A8S5T588_9CAUD</name>
<accession>A0A8S5T588</accession>
<sequence>MLKTLVYNVCFTRFYYLCFTNVLRNGKPVKNV</sequence>